<comment type="caution">
    <text evidence="1">The sequence shown here is derived from an EMBL/GenBank/DDBJ whole genome shotgun (WGS) entry which is preliminary data.</text>
</comment>
<sequence>MKLTNGDLHGSKEAFGRLLVQDLPVKYSFPIVKLVKKLNDDFAAIEEQRNGLIQKYGEAIDGQVTVQPNGKNFGKFVVEFNELMQMESEVEFDKILIPDHITISGKDLAALEPFIEIVTI</sequence>
<name>A0A0F9HPC8_9ZZZZ</name>
<protein>
    <submittedName>
        <fullName evidence="1">Uncharacterized protein</fullName>
    </submittedName>
</protein>
<dbReference type="AlphaFoldDB" id="A0A0F9HPC8"/>
<dbReference type="EMBL" id="LAZR01021954">
    <property type="protein sequence ID" value="KKL83545.1"/>
    <property type="molecule type" value="Genomic_DNA"/>
</dbReference>
<proteinExistence type="predicted"/>
<evidence type="ECO:0000313" key="1">
    <source>
        <dbReference type="EMBL" id="KKL83545.1"/>
    </source>
</evidence>
<gene>
    <name evidence="1" type="ORF">LCGC14_1973660</name>
</gene>
<organism evidence="1">
    <name type="scientific">marine sediment metagenome</name>
    <dbReference type="NCBI Taxonomy" id="412755"/>
    <lineage>
        <taxon>unclassified sequences</taxon>
        <taxon>metagenomes</taxon>
        <taxon>ecological metagenomes</taxon>
    </lineage>
</organism>
<accession>A0A0F9HPC8</accession>
<reference evidence="1" key="1">
    <citation type="journal article" date="2015" name="Nature">
        <title>Complex archaea that bridge the gap between prokaryotes and eukaryotes.</title>
        <authorList>
            <person name="Spang A."/>
            <person name="Saw J.H."/>
            <person name="Jorgensen S.L."/>
            <person name="Zaremba-Niedzwiedzka K."/>
            <person name="Martijn J."/>
            <person name="Lind A.E."/>
            <person name="van Eijk R."/>
            <person name="Schleper C."/>
            <person name="Guy L."/>
            <person name="Ettema T.J."/>
        </authorList>
    </citation>
    <scope>NUCLEOTIDE SEQUENCE</scope>
</reference>